<dbReference type="RefSeq" id="WP_108830450.1">
    <property type="nucleotide sequence ID" value="NZ_OMOR01000003.1"/>
</dbReference>
<reference evidence="2 3" key="1">
    <citation type="submission" date="2018-03" db="EMBL/GenBank/DDBJ databases">
        <authorList>
            <person name="Keele B.F."/>
        </authorList>
    </citation>
    <scope>NUCLEOTIDE SEQUENCE [LARGE SCALE GENOMIC DNA]</scope>
    <source>
        <strain evidence="2 3">CECT 8599</strain>
    </source>
</reference>
<feature type="signal peptide" evidence="1">
    <location>
        <begin position="1"/>
        <end position="20"/>
    </location>
</feature>
<dbReference type="Pfam" id="PF06282">
    <property type="entry name" value="DUF1036"/>
    <property type="match status" value="1"/>
</dbReference>
<proteinExistence type="predicted"/>
<protein>
    <recommendedName>
        <fullName evidence="4">DUF1036 domain-containing protein</fullName>
    </recommendedName>
</protein>
<organism evidence="2 3">
    <name type="scientific">Ascidiaceihabitans donghaensis</name>
    <dbReference type="NCBI Taxonomy" id="1510460"/>
    <lineage>
        <taxon>Bacteria</taxon>
        <taxon>Pseudomonadati</taxon>
        <taxon>Pseudomonadota</taxon>
        <taxon>Alphaproteobacteria</taxon>
        <taxon>Rhodobacterales</taxon>
        <taxon>Paracoccaceae</taxon>
        <taxon>Ascidiaceihabitans</taxon>
    </lineage>
</organism>
<gene>
    <name evidence="2" type="ORF">ASD8599_03973</name>
</gene>
<dbReference type="InterPro" id="IPR009380">
    <property type="entry name" value="DUF1036"/>
</dbReference>
<dbReference type="AlphaFoldDB" id="A0A2R8BPI2"/>
<feature type="chain" id="PRO_5015318076" description="DUF1036 domain-containing protein" evidence="1">
    <location>
        <begin position="21"/>
        <end position="139"/>
    </location>
</feature>
<evidence type="ECO:0008006" key="4">
    <source>
        <dbReference type="Google" id="ProtNLM"/>
    </source>
</evidence>
<dbReference type="Proteomes" id="UP000244880">
    <property type="component" value="Unassembled WGS sequence"/>
</dbReference>
<dbReference type="OrthoDB" id="9806840at2"/>
<evidence type="ECO:0000313" key="3">
    <source>
        <dbReference type="Proteomes" id="UP000244880"/>
    </source>
</evidence>
<name>A0A2R8BPI2_9RHOB</name>
<evidence type="ECO:0000313" key="2">
    <source>
        <dbReference type="EMBL" id="SPH27507.1"/>
    </source>
</evidence>
<sequence>MLNYNIFKAVLMALALTVCAVPAKAQFAVCNQSFDVINVAIGHEVRGQIRTRGWWKIGPNQCSNAIRDALTTPRVYVFAQDVFGKELLNGSFPLCVRPNRFSEDIQTDCLVRGFLEADFLEVDTQGTERWTLFVSAQPE</sequence>
<dbReference type="EMBL" id="OMOR01000003">
    <property type="protein sequence ID" value="SPH27507.1"/>
    <property type="molecule type" value="Genomic_DNA"/>
</dbReference>
<keyword evidence="3" id="KW-1185">Reference proteome</keyword>
<evidence type="ECO:0000256" key="1">
    <source>
        <dbReference type="SAM" id="SignalP"/>
    </source>
</evidence>
<keyword evidence="1" id="KW-0732">Signal</keyword>
<accession>A0A2R8BPI2</accession>